<dbReference type="CDD" id="cd14743">
    <property type="entry name" value="PAAR_CT_1"/>
    <property type="match status" value="1"/>
</dbReference>
<organism evidence="1 2">
    <name type="scientific">Pseudomonas nitroreducens</name>
    <dbReference type="NCBI Taxonomy" id="46680"/>
    <lineage>
        <taxon>Bacteria</taxon>
        <taxon>Pseudomonadati</taxon>
        <taxon>Pseudomonadota</taxon>
        <taxon>Gammaproteobacteria</taxon>
        <taxon>Pseudomonadales</taxon>
        <taxon>Pseudomonadaceae</taxon>
        <taxon>Pseudomonas</taxon>
    </lineage>
</organism>
<dbReference type="RefSeq" id="WP_024767681.1">
    <property type="nucleotide sequence ID" value="NZ_CP049140.1"/>
</dbReference>
<dbReference type="KEGG" id="pnt:G5B91_07285"/>
<dbReference type="EMBL" id="CP049140">
    <property type="protein sequence ID" value="QIE86078.1"/>
    <property type="molecule type" value="Genomic_DNA"/>
</dbReference>
<protein>
    <recommendedName>
        <fullName evidence="3">PAAR domain-containing protein</fullName>
    </recommendedName>
</protein>
<sequence>MIPTARLGDTHVCPIPGHGSSPIVSSSPDVEINFLGAARVGDTCGCGAVITTGFASIIVDYRPLAHLGSPTNHGGTIITGSGDVFGGFEIGGGAATSAIIDFAKLGAIRPDGSVDDALMGKLLADPQLEQRALLSNALVRPSEAGDGLESPAKAPEMIAVAGAQHDSSLGNKMMFIGQAVRQLSEFRRNSPENPRTLIVFSHTYTQDMLKAAQESAEIYGAKFIAVQHVNELIEYINSGTDRNISPIEHLAIFSHGVPHKIAFGYETSKGFELEFTWIHLEKIKPVSFSGSAVFESYACRTGMGNRSDFPIEDIIQGMPETNVSLAQRVADHLQIKVKAFIRRSDYRNTWGSFEERQMGKVCDISGERAPDGEWCGRWKMLEKERAKTIESDGFNYQLTGAINPVISGDTPLLSPGGFFEFLPKK</sequence>
<evidence type="ECO:0000313" key="1">
    <source>
        <dbReference type="EMBL" id="QIE86078.1"/>
    </source>
</evidence>
<proteinExistence type="predicted"/>
<name>A0A6G6ISI8_PSENT</name>
<reference evidence="1 2" key="1">
    <citation type="submission" date="2020-02" db="EMBL/GenBank/DDBJ databases">
        <title>Integrative conjugative elements (ICEs) and plasmids drive adaptation of Pseudomonas nitroreducens strain HBP1 to wastewater environment.</title>
        <authorList>
            <person name="Sentchilo V."/>
            <person name="Carraro N."/>
            <person name="Bertelli C."/>
            <person name="van der Meer J.R."/>
        </authorList>
    </citation>
    <scope>NUCLEOTIDE SEQUENCE [LARGE SCALE GENOMIC DNA]</scope>
    <source>
        <strain evidence="1 2">HBP1</strain>
    </source>
</reference>
<gene>
    <name evidence="1" type="ORF">G5B91_07285</name>
</gene>
<dbReference type="AlphaFoldDB" id="A0A6G6ISI8"/>
<evidence type="ECO:0008006" key="3">
    <source>
        <dbReference type="Google" id="ProtNLM"/>
    </source>
</evidence>
<evidence type="ECO:0000313" key="2">
    <source>
        <dbReference type="Proteomes" id="UP000501063"/>
    </source>
</evidence>
<accession>A0A6G6ISI8</accession>
<dbReference type="InterPro" id="IPR008727">
    <property type="entry name" value="PAAR_motif"/>
</dbReference>
<dbReference type="Pfam" id="PF05488">
    <property type="entry name" value="PAAR_motif"/>
    <property type="match status" value="1"/>
</dbReference>
<dbReference type="Proteomes" id="UP000501063">
    <property type="component" value="Chromosome"/>
</dbReference>
<dbReference type="Gene3D" id="2.60.200.60">
    <property type="match status" value="1"/>
</dbReference>